<gene>
    <name evidence="2" type="ORF">ASPGLDRAFT_33936</name>
</gene>
<evidence type="ECO:0000313" key="2">
    <source>
        <dbReference type="EMBL" id="OJJ86033.1"/>
    </source>
</evidence>
<keyword evidence="1" id="KW-0175">Coiled coil</keyword>
<evidence type="ECO:0000256" key="1">
    <source>
        <dbReference type="SAM" id="Coils"/>
    </source>
</evidence>
<dbReference type="OrthoDB" id="4177946at2759"/>
<name>A0A1L9VQ35_ASPGL</name>
<organism evidence="2 3">
    <name type="scientific">Aspergillus glaucus CBS 516.65</name>
    <dbReference type="NCBI Taxonomy" id="1160497"/>
    <lineage>
        <taxon>Eukaryota</taxon>
        <taxon>Fungi</taxon>
        <taxon>Dikarya</taxon>
        <taxon>Ascomycota</taxon>
        <taxon>Pezizomycotina</taxon>
        <taxon>Eurotiomycetes</taxon>
        <taxon>Eurotiomycetidae</taxon>
        <taxon>Eurotiales</taxon>
        <taxon>Aspergillaceae</taxon>
        <taxon>Aspergillus</taxon>
        <taxon>Aspergillus subgen. Aspergillus</taxon>
    </lineage>
</organism>
<proteinExistence type="predicted"/>
<dbReference type="RefSeq" id="XP_022402727.1">
    <property type="nucleotide sequence ID" value="XM_022544378.1"/>
</dbReference>
<sequence>MATYLSFPILEVLVKSVEDSPTSANVVKAAASGILSHYFPASNGFAIAPASQSQSQSQPSRDTLTLRIQRHRHGPGYSAPNPDRQELVDHIVTIAKADYDTETNEVEDLYTTLKDLENTLDHANTESGRCWGLMVYATTLTFYEYHRDSPEDRRLVFRGPYHVRCDDFVIDRELRYLARSDASFARDSGNK</sequence>
<dbReference type="Proteomes" id="UP000184300">
    <property type="component" value="Unassembled WGS sequence"/>
</dbReference>
<accession>A0A1L9VQ35</accession>
<dbReference type="GeneID" id="34460639"/>
<feature type="coiled-coil region" evidence="1">
    <location>
        <begin position="99"/>
        <end position="126"/>
    </location>
</feature>
<dbReference type="AlphaFoldDB" id="A0A1L9VQ35"/>
<reference evidence="3" key="1">
    <citation type="journal article" date="2017" name="Genome Biol.">
        <title>Comparative genomics reveals high biological diversity and specific adaptations in the industrially and medically important fungal genus Aspergillus.</title>
        <authorList>
            <person name="de Vries R.P."/>
            <person name="Riley R."/>
            <person name="Wiebenga A."/>
            <person name="Aguilar-Osorio G."/>
            <person name="Amillis S."/>
            <person name="Uchima C.A."/>
            <person name="Anderluh G."/>
            <person name="Asadollahi M."/>
            <person name="Askin M."/>
            <person name="Barry K."/>
            <person name="Battaglia E."/>
            <person name="Bayram O."/>
            <person name="Benocci T."/>
            <person name="Braus-Stromeyer S.A."/>
            <person name="Caldana C."/>
            <person name="Canovas D."/>
            <person name="Cerqueira G.C."/>
            <person name="Chen F."/>
            <person name="Chen W."/>
            <person name="Choi C."/>
            <person name="Clum A."/>
            <person name="Dos Santos R.A."/>
            <person name="Damasio A.R."/>
            <person name="Diallinas G."/>
            <person name="Emri T."/>
            <person name="Fekete E."/>
            <person name="Flipphi M."/>
            <person name="Freyberg S."/>
            <person name="Gallo A."/>
            <person name="Gournas C."/>
            <person name="Habgood R."/>
            <person name="Hainaut M."/>
            <person name="Harispe M.L."/>
            <person name="Henrissat B."/>
            <person name="Hilden K.S."/>
            <person name="Hope R."/>
            <person name="Hossain A."/>
            <person name="Karabika E."/>
            <person name="Karaffa L."/>
            <person name="Karanyi Z."/>
            <person name="Krasevec N."/>
            <person name="Kuo A."/>
            <person name="Kusch H."/>
            <person name="LaButti K."/>
            <person name="Lagendijk E.L."/>
            <person name="Lapidus A."/>
            <person name="Levasseur A."/>
            <person name="Lindquist E."/>
            <person name="Lipzen A."/>
            <person name="Logrieco A.F."/>
            <person name="MacCabe A."/>
            <person name="Maekelae M.R."/>
            <person name="Malavazi I."/>
            <person name="Melin P."/>
            <person name="Meyer V."/>
            <person name="Mielnichuk N."/>
            <person name="Miskei M."/>
            <person name="Molnar A.P."/>
            <person name="Mule G."/>
            <person name="Ngan C.Y."/>
            <person name="Orejas M."/>
            <person name="Orosz E."/>
            <person name="Ouedraogo J.P."/>
            <person name="Overkamp K.M."/>
            <person name="Park H.-S."/>
            <person name="Perrone G."/>
            <person name="Piumi F."/>
            <person name="Punt P.J."/>
            <person name="Ram A.F."/>
            <person name="Ramon A."/>
            <person name="Rauscher S."/>
            <person name="Record E."/>
            <person name="Riano-Pachon D.M."/>
            <person name="Robert V."/>
            <person name="Roehrig J."/>
            <person name="Ruller R."/>
            <person name="Salamov A."/>
            <person name="Salih N.S."/>
            <person name="Samson R.A."/>
            <person name="Sandor E."/>
            <person name="Sanguinetti M."/>
            <person name="Schuetze T."/>
            <person name="Sepcic K."/>
            <person name="Shelest E."/>
            <person name="Sherlock G."/>
            <person name="Sophianopoulou V."/>
            <person name="Squina F.M."/>
            <person name="Sun H."/>
            <person name="Susca A."/>
            <person name="Todd R.B."/>
            <person name="Tsang A."/>
            <person name="Unkles S.E."/>
            <person name="van de Wiele N."/>
            <person name="van Rossen-Uffink D."/>
            <person name="Oliveira J.V."/>
            <person name="Vesth T.C."/>
            <person name="Visser J."/>
            <person name="Yu J.-H."/>
            <person name="Zhou M."/>
            <person name="Andersen M.R."/>
            <person name="Archer D.B."/>
            <person name="Baker S.E."/>
            <person name="Benoit I."/>
            <person name="Brakhage A.A."/>
            <person name="Braus G.H."/>
            <person name="Fischer R."/>
            <person name="Frisvad J.C."/>
            <person name="Goldman G.H."/>
            <person name="Houbraken J."/>
            <person name="Oakley B."/>
            <person name="Pocsi I."/>
            <person name="Scazzocchio C."/>
            <person name="Seiboth B."/>
            <person name="vanKuyk P.A."/>
            <person name="Wortman J."/>
            <person name="Dyer P.S."/>
            <person name="Grigoriev I.V."/>
        </authorList>
    </citation>
    <scope>NUCLEOTIDE SEQUENCE [LARGE SCALE GENOMIC DNA]</scope>
    <source>
        <strain evidence="3">CBS 516.65</strain>
    </source>
</reference>
<keyword evidence="3" id="KW-1185">Reference proteome</keyword>
<evidence type="ECO:0000313" key="3">
    <source>
        <dbReference type="Proteomes" id="UP000184300"/>
    </source>
</evidence>
<dbReference type="EMBL" id="KV878893">
    <property type="protein sequence ID" value="OJJ86033.1"/>
    <property type="molecule type" value="Genomic_DNA"/>
</dbReference>
<dbReference type="VEuPathDB" id="FungiDB:ASPGLDRAFT_33936"/>
<protein>
    <submittedName>
        <fullName evidence="2">Uncharacterized protein</fullName>
    </submittedName>
</protein>